<dbReference type="CDD" id="cd11660">
    <property type="entry name" value="SANT_TRF"/>
    <property type="match status" value="1"/>
</dbReference>
<dbReference type="InterPro" id="IPR029071">
    <property type="entry name" value="Ubiquitin-like_domsf"/>
</dbReference>
<name>A0A834W606_9FABA</name>
<feature type="domain" description="Myb-like" evidence="4">
    <location>
        <begin position="560"/>
        <end position="615"/>
    </location>
</feature>
<proteinExistence type="predicted"/>
<evidence type="ECO:0000313" key="6">
    <source>
        <dbReference type="EMBL" id="KAF7805444.1"/>
    </source>
</evidence>
<dbReference type="SUPFAM" id="SSF46689">
    <property type="entry name" value="Homeodomain-like"/>
    <property type="match status" value="1"/>
</dbReference>
<comment type="caution">
    <text evidence="6">The sequence shown here is derived from an EMBL/GenBank/DDBJ whole genome shotgun (WGS) entry which is preliminary data.</text>
</comment>
<dbReference type="EMBL" id="JAAIUW010000012">
    <property type="protein sequence ID" value="KAF7805444.1"/>
    <property type="molecule type" value="Genomic_DNA"/>
</dbReference>
<evidence type="ECO:0000256" key="2">
    <source>
        <dbReference type="ARBA" id="ARBA00023125"/>
    </source>
</evidence>
<protein>
    <submittedName>
        <fullName evidence="6">Telomere repeat-binding protein 5-like isoform X1</fullName>
    </submittedName>
</protein>
<feature type="domain" description="HTH myb-type" evidence="5">
    <location>
        <begin position="561"/>
        <end position="619"/>
    </location>
</feature>
<dbReference type="InterPro" id="IPR009057">
    <property type="entry name" value="Homeodomain-like_sf"/>
</dbReference>
<gene>
    <name evidence="6" type="ORF">G2W53_037605</name>
</gene>
<accession>A0A834W606</accession>
<dbReference type="PROSITE" id="PS50090">
    <property type="entry name" value="MYB_LIKE"/>
    <property type="match status" value="1"/>
</dbReference>
<dbReference type="InterPro" id="IPR001005">
    <property type="entry name" value="SANT/Myb"/>
</dbReference>
<dbReference type="PROSITE" id="PS51294">
    <property type="entry name" value="HTH_MYB"/>
    <property type="match status" value="1"/>
</dbReference>
<dbReference type="SUPFAM" id="SSF54236">
    <property type="entry name" value="Ubiquitin-like"/>
    <property type="match status" value="1"/>
</dbReference>
<dbReference type="SMART" id="SM00717">
    <property type="entry name" value="SANT"/>
    <property type="match status" value="1"/>
</dbReference>
<dbReference type="AlphaFoldDB" id="A0A834W606"/>
<dbReference type="GO" id="GO:0005634">
    <property type="term" value="C:nucleus"/>
    <property type="evidence" value="ECO:0007669"/>
    <property type="project" value="UniProtKB-SubCell"/>
</dbReference>
<evidence type="ECO:0000256" key="1">
    <source>
        <dbReference type="ARBA" id="ARBA00004123"/>
    </source>
</evidence>
<evidence type="ECO:0000259" key="5">
    <source>
        <dbReference type="PROSITE" id="PS51294"/>
    </source>
</evidence>
<dbReference type="OrthoDB" id="2020981at2759"/>
<dbReference type="PANTHER" id="PTHR21717:SF70">
    <property type="entry name" value="TELOMERE REPEAT-BINDING PROTEIN 2-RELATED"/>
    <property type="match status" value="1"/>
</dbReference>
<dbReference type="InterPro" id="IPR017930">
    <property type="entry name" value="Myb_dom"/>
</dbReference>
<keyword evidence="7" id="KW-1185">Reference proteome</keyword>
<evidence type="ECO:0000313" key="7">
    <source>
        <dbReference type="Proteomes" id="UP000634136"/>
    </source>
</evidence>
<comment type="subcellular location">
    <subcellularLocation>
        <location evidence="1">Nucleus</location>
    </subcellularLocation>
</comment>
<keyword evidence="2" id="KW-0238">DNA-binding</keyword>
<dbReference type="Pfam" id="PF23603">
    <property type="entry name" value="Ubiquitin_TPR1"/>
    <property type="match status" value="1"/>
</dbReference>
<dbReference type="Proteomes" id="UP000634136">
    <property type="component" value="Unassembled WGS sequence"/>
</dbReference>
<dbReference type="InterPro" id="IPR057625">
    <property type="entry name" value="TPR1-6-like_ubiquitin"/>
</dbReference>
<evidence type="ECO:0000256" key="3">
    <source>
        <dbReference type="ARBA" id="ARBA00023242"/>
    </source>
</evidence>
<keyword evidence="3" id="KW-0539">Nucleus</keyword>
<dbReference type="PANTHER" id="PTHR21717">
    <property type="entry name" value="TELOMERIC REPEAT BINDING PROTEIN"/>
    <property type="match status" value="1"/>
</dbReference>
<dbReference type="Gene3D" id="1.10.246.220">
    <property type="match status" value="1"/>
</dbReference>
<organism evidence="6 7">
    <name type="scientific">Senna tora</name>
    <dbReference type="NCBI Taxonomy" id="362788"/>
    <lineage>
        <taxon>Eukaryota</taxon>
        <taxon>Viridiplantae</taxon>
        <taxon>Streptophyta</taxon>
        <taxon>Embryophyta</taxon>
        <taxon>Tracheophyta</taxon>
        <taxon>Spermatophyta</taxon>
        <taxon>Magnoliopsida</taxon>
        <taxon>eudicotyledons</taxon>
        <taxon>Gunneridae</taxon>
        <taxon>Pentapetalae</taxon>
        <taxon>rosids</taxon>
        <taxon>fabids</taxon>
        <taxon>Fabales</taxon>
        <taxon>Fabaceae</taxon>
        <taxon>Caesalpinioideae</taxon>
        <taxon>Cassia clade</taxon>
        <taxon>Senna</taxon>
    </lineage>
</organism>
<evidence type="ECO:0000259" key="4">
    <source>
        <dbReference type="PROSITE" id="PS50090"/>
    </source>
</evidence>
<dbReference type="InterPro" id="IPR031105">
    <property type="entry name" value="TRP_plant"/>
</dbReference>
<dbReference type="GO" id="GO:0042162">
    <property type="term" value="F:telomeric DNA binding"/>
    <property type="evidence" value="ECO:0007669"/>
    <property type="project" value="UniProtKB-ARBA"/>
</dbReference>
<reference evidence="6" key="1">
    <citation type="submission" date="2020-09" db="EMBL/GenBank/DDBJ databases">
        <title>Genome-Enabled Discovery of Anthraquinone Biosynthesis in Senna tora.</title>
        <authorList>
            <person name="Kang S.-H."/>
            <person name="Pandey R.P."/>
            <person name="Lee C.-M."/>
            <person name="Sim J.-S."/>
            <person name="Jeong J.-T."/>
            <person name="Choi B.-S."/>
            <person name="Jung M."/>
            <person name="Ginzburg D."/>
            <person name="Zhao K."/>
            <person name="Won S.Y."/>
            <person name="Oh T.-J."/>
            <person name="Yu Y."/>
            <person name="Kim N.-H."/>
            <person name="Lee O.R."/>
            <person name="Lee T.-H."/>
            <person name="Bashyal P."/>
            <person name="Kim T.-S."/>
            <person name="Lee W.-H."/>
            <person name="Kawkins C."/>
            <person name="Kim C.-K."/>
            <person name="Kim J.S."/>
            <person name="Ahn B.O."/>
            <person name="Rhee S.Y."/>
            <person name="Sohng J.K."/>
        </authorList>
    </citation>
    <scope>NUCLEOTIDE SEQUENCE</scope>
    <source>
        <tissue evidence="6">Leaf</tissue>
    </source>
</reference>
<sequence length="640" mass="70983">MVLQKLDYGFSGYEVPTTPRATQSARRSAAHQEIVKDNQMSAFDLLATVAGKLLQDKETSTTSSDTSSEKDQYGFVMEESLTPNKPLKAEPSDEGSCDQRFFSDHSSQTYDQNCTLKGIADPENDGHSGMASEVTNSSCSLLNGKSHNQMENLVSIVELDSSGSAEFRDCKLDSDICNVKDVQIGNVPIGMGTEKCSFEDPLDEKSLALFSSGGTAKLSGSDDNIPYSTLSKDCDNVPLDSRDDDENCFSCTHPSTKAKSFRTMTHIGNRRIRKILASKNWKTSSESKDDKLLDRDGNLKLIYHNRKNCYRHQRSEMNIPFKKRKLFYHRSVSISDEFIRSDGNCHSFEKVMSQDASGSSPRIHGDPGISSLEARQRNGLQCRDSHVKLRIKSFRVPELFIEIPETATIGSLKRTVMEAVTAILGGGLHVGVILQGKKVRDDNKTLIQTGISRDNHLDALGFTLEPNSKSITSHGYPSTSSQSLVQQNIQCSSDTVAEHQVTSLSNLVESDDDSELPPTINTFGDKSMTDSKALVTVPETGMEAVTAIAMHEKTKRSEVVQRRIRRPFSVAEVEALVQAVEKLGTGRWRDVKLCAFDNAEHRTYVDLKDKWKTLVHTATISPQQRRGQPVPQQLLDRTDR</sequence>